<evidence type="ECO:0000259" key="3">
    <source>
        <dbReference type="PROSITE" id="PS50109"/>
    </source>
</evidence>
<keyword evidence="1" id="KW-0808">Transferase</keyword>
<gene>
    <name evidence="4" type="ORF">IAD04_04190</name>
</gene>
<comment type="caution">
    <text evidence="4">The sequence shown here is derived from an EMBL/GenBank/DDBJ whole genome shotgun (WGS) entry which is preliminary data.</text>
</comment>
<evidence type="ECO:0000313" key="4">
    <source>
        <dbReference type="EMBL" id="HIT17556.1"/>
    </source>
</evidence>
<sequence length="287" mass="33424">MVADSFFIECLFKDYQRLKMLNQLLSDEDNLSQMEVDDILEESFRLIHTIKGTLGFLKYNQEMKKVHELESYYLQLIKHPTNKDEIYYSNLKVEQALTLVLEKVPHDNEQFQYIDLNELLCSIKQEMDKQNQMEGKDIQIIVIASEGKIHQSVAKDVYQLTYQILKNAIAHGYFHKKMIIKMNGTITSSHLKLKITNDGLTIDYFQLLKEAKNKTQSFNSLEEVVFLNQVTTKSVRDEMAGSGMGLSVVQKIVEKYRGKIKILNQEDLTGFYLDLPLKEAFDFLKQQ</sequence>
<name>A0A9D1G9J4_9FIRM</name>
<dbReference type="SMART" id="SM00387">
    <property type="entry name" value="HATPase_c"/>
    <property type="match status" value="1"/>
</dbReference>
<dbReference type="InterPro" id="IPR005467">
    <property type="entry name" value="His_kinase_dom"/>
</dbReference>
<dbReference type="SUPFAM" id="SSF55874">
    <property type="entry name" value="ATPase domain of HSP90 chaperone/DNA topoisomerase II/histidine kinase"/>
    <property type="match status" value="1"/>
</dbReference>
<dbReference type="InterPro" id="IPR003594">
    <property type="entry name" value="HATPase_dom"/>
</dbReference>
<dbReference type="EMBL" id="DVKI01000130">
    <property type="protein sequence ID" value="HIT17556.1"/>
    <property type="molecule type" value="Genomic_DNA"/>
</dbReference>
<feature type="domain" description="Histidine kinase" evidence="3">
    <location>
        <begin position="45"/>
        <end position="279"/>
    </location>
</feature>
<reference evidence="4" key="1">
    <citation type="submission" date="2020-10" db="EMBL/GenBank/DDBJ databases">
        <authorList>
            <person name="Gilroy R."/>
        </authorList>
    </citation>
    <scope>NUCLEOTIDE SEQUENCE</scope>
    <source>
        <strain evidence="4">14508</strain>
    </source>
</reference>
<dbReference type="Proteomes" id="UP000886893">
    <property type="component" value="Unassembled WGS sequence"/>
</dbReference>
<evidence type="ECO:0000256" key="1">
    <source>
        <dbReference type="ARBA" id="ARBA00022777"/>
    </source>
</evidence>
<dbReference type="InterPro" id="IPR036641">
    <property type="entry name" value="HPT_dom_sf"/>
</dbReference>
<protein>
    <submittedName>
        <fullName evidence="4">Hpt domain-containing protein</fullName>
    </submittedName>
</protein>
<dbReference type="SUPFAM" id="SSF47226">
    <property type="entry name" value="Histidine-containing phosphotransfer domain, HPT domain"/>
    <property type="match status" value="1"/>
</dbReference>
<reference evidence="4" key="2">
    <citation type="journal article" date="2021" name="PeerJ">
        <title>Extensive microbial diversity within the chicken gut microbiome revealed by metagenomics and culture.</title>
        <authorList>
            <person name="Gilroy R."/>
            <person name="Ravi A."/>
            <person name="Getino M."/>
            <person name="Pursley I."/>
            <person name="Horton D.L."/>
            <person name="Alikhan N.F."/>
            <person name="Baker D."/>
            <person name="Gharbi K."/>
            <person name="Hall N."/>
            <person name="Watson M."/>
            <person name="Adriaenssens E.M."/>
            <person name="Foster-Nyarko E."/>
            <person name="Jarju S."/>
            <person name="Secka A."/>
            <person name="Antonio M."/>
            <person name="Oren A."/>
            <person name="Chaudhuri R.R."/>
            <person name="La Ragione R."/>
            <person name="Hildebrand F."/>
            <person name="Pallen M.J."/>
        </authorList>
    </citation>
    <scope>NUCLEOTIDE SEQUENCE</scope>
    <source>
        <strain evidence="4">14508</strain>
    </source>
</reference>
<evidence type="ECO:0000313" key="5">
    <source>
        <dbReference type="Proteomes" id="UP000886893"/>
    </source>
</evidence>
<dbReference type="GO" id="GO:0000160">
    <property type="term" value="P:phosphorelay signal transduction system"/>
    <property type="evidence" value="ECO:0007669"/>
    <property type="project" value="UniProtKB-KW"/>
</dbReference>
<dbReference type="AlphaFoldDB" id="A0A9D1G9J4"/>
<dbReference type="InterPro" id="IPR036890">
    <property type="entry name" value="HATPase_C_sf"/>
</dbReference>
<dbReference type="GO" id="GO:0016301">
    <property type="term" value="F:kinase activity"/>
    <property type="evidence" value="ECO:0007669"/>
    <property type="project" value="UniProtKB-KW"/>
</dbReference>
<dbReference type="Gene3D" id="3.30.565.10">
    <property type="entry name" value="Histidine kinase-like ATPase, C-terminal domain"/>
    <property type="match status" value="1"/>
</dbReference>
<accession>A0A9D1G9J4</accession>
<dbReference type="PROSITE" id="PS50109">
    <property type="entry name" value="HIS_KIN"/>
    <property type="match status" value="1"/>
</dbReference>
<dbReference type="Pfam" id="PF02518">
    <property type="entry name" value="HATPase_c"/>
    <property type="match status" value="1"/>
</dbReference>
<dbReference type="Gene3D" id="1.20.120.160">
    <property type="entry name" value="HPT domain"/>
    <property type="match status" value="1"/>
</dbReference>
<organism evidence="4 5">
    <name type="scientific">Candidatus Caccosoma faecigallinarum</name>
    <dbReference type="NCBI Taxonomy" id="2840720"/>
    <lineage>
        <taxon>Bacteria</taxon>
        <taxon>Bacillati</taxon>
        <taxon>Bacillota</taxon>
        <taxon>Bacillota incertae sedis</taxon>
        <taxon>Candidatus Caccosoma</taxon>
    </lineage>
</organism>
<keyword evidence="1" id="KW-0418">Kinase</keyword>
<proteinExistence type="predicted"/>
<evidence type="ECO:0000256" key="2">
    <source>
        <dbReference type="ARBA" id="ARBA00023012"/>
    </source>
</evidence>
<keyword evidence="2" id="KW-0902">Two-component regulatory system</keyword>